<dbReference type="Proteomes" id="UP000252706">
    <property type="component" value="Unassembled WGS sequence"/>
</dbReference>
<dbReference type="InterPro" id="IPR000917">
    <property type="entry name" value="Sulfatase_N"/>
</dbReference>
<reference evidence="5 6" key="1">
    <citation type="submission" date="2018-07" db="EMBL/GenBank/DDBJ databases">
        <title>Modular assembly of carbohydrate-degrading microbial communities in the ocean.</title>
        <authorList>
            <person name="Enke T.N."/>
            <person name="Datta M.S."/>
            <person name="Schwartzman J.A."/>
            <person name="Cermak N."/>
            <person name="Schmitz D.A."/>
            <person name="Barrere J."/>
            <person name="Cordero O.X."/>
        </authorList>
    </citation>
    <scope>NUCLEOTIDE SEQUENCE [LARGE SCALE GENOMIC DNA]</scope>
    <source>
        <strain evidence="5 6">C3M10</strain>
    </source>
</reference>
<dbReference type="Gene3D" id="3.30.1120.10">
    <property type="match status" value="1"/>
</dbReference>
<feature type="domain" description="Sulfatase N-terminal" evidence="4">
    <location>
        <begin position="75"/>
        <end position="419"/>
    </location>
</feature>
<feature type="signal peptide" evidence="3">
    <location>
        <begin position="1"/>
        <end position="31"/>
    </location>
</feature>
<dbReference type="OrthoDB" id="9803751at2"/>
<accession>A0A366WRF7</accession>
<evidence type="ECO:0000256" key="2">
    <source>
        <dbReference type="SAM" id="MobiDB-lite"/>
    </source>
</evidence>
<dbReference type="PANTHER" id="PTHR42693:SF33">
    <property type="entry name" value="ARYLSULFATASE"/>
    <property type="match status" value="1"/>
</dbReference>
<dbReference type="InterPro" id="IPR050738">
    <property type="entry name" value="Sulfatase"/>
</dbReference>
<dbReference type="RefSeq" id="WP_113824707.1">
    <property type="nucleotide sequence ID" value="NZ_QOCE01000040.1"/>
</dbReference>
<name>A0A366WRF7_9RHOB</name>
<evidence type="ECO:0000313" key="6">
    <source>
        <dbReference type="Proteomes" id="UP000252706"/>
    </source>
</evidence>
<gene>
    <name evidence="5" type="ORF">DS909_17170</name>
</gene>
<evidence type="ECO:0000256" key="1">
    <source>
        <dbReference type="ARBA" id="ARBA00008779"/>
    </source>
</evidence>
<evidence type="ECO:0000259" key="4">
    <source>
        <dbReference type="Pfam" id="PF00884"/>
    </source>
</evidence>
<organism evidence="5 6">
    <name type="scientific">Phaeobacter gallaeciensis</name>
    <dbReference type="NCBI Taxonomy" id="60890"/>
    <lineage>
        <taxon>Bacteria</taxon>
        <taxon>Pseudomonadati</taxon>
        <taxon>Pseudomonadota</taxon>
        <taxon>Alphaproteobacteria</taxon>
        <taxon>Rhodobacterales</taxon>
        <taxon>Roseobacteraceae</taxon>
        <taxon>Phaeobacter</taxon>
    </lineage>
</organism>
<evidence type="ECO:0000256" key="3">
    <source>
        <dbReference type="SAM" id="SignalP"/>
    </source>
</evidence>
<dbReference type="Gene3D" id="3.40.720.10">
    <property type="entry name" value="Alkaline Phosphatase, subunit A"/>
    <property type="match status" value="1"/>
</dbReference>
<dbReference type="SUPFAM" id="SSF53649">
    <property type="entry name" value="Alkaline phosphatase-like"/>
    <property type="match status" value="1"/>
</dbReference>
<dbReference type="InterPro" id="IPR017850">
    <property type="entry name" value="Alkaline_phosphatase_core_sf"/>
</dbReference>
<keyword evidence="3" id="KW-0732">Signal</keyword>
<protein>
    <submittedName>
        <fullName evidence="5">Sulfatase</fullName>
    </submittedName>
</protein>
<evidence type="ECO:0000313" key="5">
    <source>
        <dbReference type="EMBL" id="RBW52434.1"/>
    </source>
</evidence>
<proteinExistence type="inferred from homology"/>
<feature type="chain" id="PRO_5016677531" evidence="3">
    <location>
        <begin position="32"/>
        <end position="575"/>
    </location>
</feature>
<dbReference type="EMBL" id="QOCE01000040">
    <property type="protein sequence ID" value="RBW52434.1"/>
    <property type="molecule type" value="Genomic_DNA"/>
</dbReference>
<dbReference type="AlphaFoldDB" id="A0A366WRF7"/>
<sequence>MSDRKRRNRSVGLTSAATLVALSLATPQAYAADGKIIHDAEHYVLEAQHGAKWAMEDADIQAKLAALEAKHGMKPNIIHIMWDDTGVGEVGIPEIQAVRGFETPNMNQMADEGINFMRMYSEIACTQTRAAFQTGRYAVRSGMHSVAFPVESSGIDADEVMIAELLSDVGYKTAFYGKWHLGDTEPSYAHNQGYDEAFFTPYNQVPSMWVEGAELNNVVTGLFPEFYGEDKYDIDNSWQPNGYVWTLEGTKGGETLEWGPPPTVTNFWDIETEAQRRTLAFIDKSVEANEPFFIAYHPIALGFIPDPREKSKLTANKNVLQEALVRIDTFVGELFTHLDAKGISDNTLVIVMADNGPFTHFGPRGQVETLYTGGKGDFTEGGVRVPAIAKWEGVIEPDQIVGDIVHVTDLYTTFARLGGAMDGIPRDRVIDGVDQTSLFLNGDGNSRRDYVMIYQHKKLAAGVKGRFKRDWKNATPGLSMNEFYDLYTDPREANGEMIEQFHVKSMFNRQLARHNLWVEKYPNRAEPTPGPALTGIANERPETAKLRTSPVDLEKLPFTPEQMNNYPLPLSGSDF</sequence>
<feature type="region of interest" description="Disordered" evidence="2">
    <location>
        <begin position="522"/>
        <end position="575"/>
    </location>
</feature>
<comment type="caution">
    <text evidence="5">The sequence shown here is derived from an EMBL/GenBank/DDBJ whole genome shotgun (WGS) entry which is preliminary data.</text>
</comment>
<comment type="similarity">
    <text evidence="1">Belongs to the sulfatase family.</text>
</comment>
<dbReference type="GO" id="GO:0004065">
    <property type="term" value="F:arylsulfatase activity"/>
    <property type="evidence" value="ECO:0007669"/>
    <property type="project" value="TreeGrafter"/>
</dbReference>
<dbReference type="PANTHER" id="PTHR42693">
    <property type="entry name" value="ARYLSULFATASE FAMILY MEMBER"/>
    <property type="match status" value="1"/>
</dbReference>
<dbReference type="Pfam" id="PF00884">
    <property type="entry name" value="Sulfatase"/>
    <property type="match status" value="1"/>
</dbReference>